<dbReference type="STRING" id="408657.SAMN04487995_0339"/>
<evidence type="ECO:0000313" key="2">
    <source>
        <dbReference type="EMBL" id="SEI39272.1"/>
    </source>
</evidence>
<dbReference type="Gene3D" id="2.60.120.10">
    <property type="entry name" value="Jelly Rolls"/>
    <property type="match status" value="1"/>
</dbReference>
<dbReference type="OrthoDB" id="667553at2"/>
<gene>
    <name evidence="2" type="ORF">SAMN04487995_0339</name>
</gene>
<keyword evidence="2" id="KW-0808">Transferase</keyword>
<dbReference type="CDD" id="cd00038">
    <property type="entry name" value="CAP_ED"/>
    <property type="match status" value="1"/>
</dbReference>
<accession>A0A1H6QJV8</accession>
<dbReference type="SMART" id="SM00100">
    <property type="entry name" value="cNMP"/>
    <property type="match status" value="1"/>
</dbReference>
<evidence type="ECO:0000313" key="3">
    <source>
        <dbReference type="Proteomes" id="UP000199532"/>
    </source>
</evidence>
<reference evidence="2 3" key="1">
    <citation type="submission" date="2016-10" db="EMBL/GenBank/DDBJ databases">
        <authorList>
            <person name="de Groot N.N."/>
        </authorList>
    </citation>
    <scope>NUCLEOTIDE SEQUENCE [LARGE SCALE GENOMIC DNA]</scope>
    <source>
        <strain evidence="2 3">DSM 19938</strain>
    </source>
</reference>
<keyword evidence="2" id="KW-0418">Kinase</keyword>
<dbReference type="InterPro" id="IPR000595">
    <property type="entry name" value="cNMP-bd_dom"/>
</dbReference>
<keyword evidence="3" id="KW-1185">Reference proteome</keyword>
<dbReference type="PROSITE" id="PS50042">
    <property type="entry name" value="CNMP_BINDING_3"/>
    <property type="match status" value="1"/>
</dbReference>
<dbReference type="GO" id="GO:0016301">
    <property type="term" value="F:kinase activity"/>
    <property type="evidence" value="ECO:0007669"/>
    <property type="project" value="UniProtKB-KW"/>
</dbReference>
<feature type="domain" description="Cyclic nucleotide-binding" evidence="1">
    <location>
        <begin position="12"/>
        <end position="113"/>
    </location>
</feature>
<evidence type="ECO:0000259" key="1">
    <source>
        <dbReference type="PROSITE" id="PS50042"/>
    </source>
</evidence>
<dbReference type="InterPro" id="IPR018490">
    <property type="entry name" value="cNMP-bd_dom_sf"/>
</dbReference>
<dbReference type="SUPFAM" id="SSF51206">
    <property type="entry name" value="cAMP-binding domain-like"/>
    <property type="match status" value="1"/>
</dbReference>
<name>A0A1H6QJV8_9BACT</name>
<dbReference type="AlphaFoldDB" id="A0A1H6QJV8"/>
<protein>
    <submittedName>
        <fullName evidence="2">cAMP-binding domain of CRP or a regulatory subunit of cAMP-dependent protein kinases</fullName>
    </submittedName>
</protein>
<dbReference type="InterPro" id="IPR014710">
    <property type="entry name" value="RmlC-like_jellyroll"/>
</dbReference>
<dbReference type="Proteomes" id="UP000199532">
    <property type="component" value="Unassembled WGS sequence"/>
</dbReference>
<organism evidence="2 3">
    <name type="scientific">Dyadobacter koreensis</name>
    <dbReference type="NCBI Taxonomy" id="408657"/>
    <lineage>
        <taxon>Bacteria</taxon>
        <taxon>Pseudomonadati</taxon>
        <taxon>Bacteroidota</taxon>
        <taxon>Cytophagia</taxon>
        <taxon>Cytophagales</taxon>
        <taxon>Spirosomataceae</taxon>
        <taxon>Dyadobacter</taxon>
    </lineage>
</organism>
<proteinExistence type="predicted"/>
<dbReference type="EMBL" id="FNXY01000001">
    <property type="protein sequence ID" value="SEI39272.1"/>
    <property type="molecule type" value="Genomic_DNA"/>
</dbReference>
<dbReference type="Pfam" id="PF00027">
    <property type="entry name" value="cNMP_binding"/>
    <property type="match status" value="1"/>
</dbReference>
<sequence length="193" mass="22878">MDNSLLISKLLEIQNFSEPDLHKLVPYFEERIVKKNEFVFQAGDVVKDTFFVQKGILRQYFVTPENKERTVYFVQEGSFAGEVMSFLHQIPSEFYFQALEDSIIFSLNRKRWEFAYTTIPALALHQLKLHARFIFDLKQEIANTGKETPDERYKRLLKEYPALFQRIPLFHIATYLGITPETLSRIRKRNMNC</sequence>
<dbReference type="RefSeq" id="WP_090331283.1">
    <property type="nucleotide sequence ID" value="NZ_FNXY01000001.1"/>
</dbReference>